<gene>
    <name evidence="2" type="ORF">SG34_033870</name>
</gene>
<keyword evidence="1" id="KW-0812">Transmembrane</keyword>
<name>A0AAE9ZCL7_9GAMM</name>
<feature type="transmembrane region" description="Helical" evidence="1">
    <location>
        <begin position="181"/>
        <end position="214"/>
    </location>
</feature>
<feature type="transmembrane region" description="Helical" evidence="1">
    <location>
        <begin position="87"/>
        <end position="111"/>
    </location>
</feature>
<keyword evidence="1" id="KW-1133">Transmembrane helix</keyword>
<dbReference type="AlphaFoldDB" id="A0AAE9ZCL7"/>
<organism evidence="2 3">
    <name type="scientific">Thalassomonas viridans</name>
    <dbReference type="NCBI Taxonomy" id="137584"/>
    <lineage>
        <taxon>Bacteria</taxon>
        <taxon>Pseudomonadati</taxon>
        <taxon>Pseudomonadota</taxon>
        <taxon>Gammaproteobacteria</taxon>
        <taxon>Alteromonadales</taxon>
        <taxon>Colwelliaceae</taxon>
        <taxon>Thalassomonas</taxon>
    </lineage>
</organism>
<sequence length="247" mass="27776">MLTLVLGSIVVLAWVILWYLEQSPYASLFHQHGSSSGHAHHHRLPAWLSSMTFLAGWLLMTIAMMLPTTVPLVNLFRRMLASRQQKAYLLLLLLTGYLLAWLSFGLVALALTRGMEQLAAGRQMLQTWIFSAGLFFLAGAFQFSKIKYACLDMCRTPLGFLMSHWHGRNDRREAFNIGWRHGLFCIGCCWALMLLMFAVSSANLSWMLVLAFIMAIEKNASWGRKLGRPLGVALIIAAVGICLYHLS</sequence>
<dbReference type="Proteomes" id="UP000032352">
    <property type="component" value="Chromosome pTvir"/>
</dbReference>
<accession>A0AAE9ZCL7</accession>
<evidence type="ECO:0000256" key="1">
    <source>
        <dbReference type="SAM" id="Phobius"/>
    </source>
</evidence>
<reference evidence="2 3" key="2">
    <citation type="journal article" date="2022" name="Mar. Drugs">
        <title>Bioassay-Guided Fractionation Leads to the Detection of Cholic Acid Generated by the Rare Thalassomonas sp.</title>
        <authorList>
            <person name="Pheiffer F."/>
            <person name="Schneider Y.K."/>
            <person name="Hansen E.H."/>
            <person name="Andersen J.H."/>
            <person name="Isaksson J."/>
            <person name="Busche T."/>
            <person name="R C."/>
            <person name="Kalinowski J."/>
            <person name="Zyl L.V."/>
            <person name="Trindade M."/>
        </authorList>
    </citation>
    <scope>NUCLEOTIDE SEQUENCE [LARGE SCALE GENOMIC DNA]</scope>
    <source>
        <strain evidence="2 3">XOM25</strain>
    </source>
</reference>
<evidence type="ECO:0000313" key="2">
    <source>
        <dbReference type="EMBL" id="WDE09349.1"/>
    </source>
</evidence>
<protein>
    <submittedName>
        <fullName evidence="2">DUF2182 domain-containing protein</fullName>
    </submittedName>
</protein>
<reference evidence="2 3" key="1">
    <citation type="journal article" date="2015" name="Genome Announc.">
        <title>Draft Genome Sequences of Marine Isolates of Thalassomonas viridans and Thalassomonas actiniarum.</title>
        <authorList>
            <person name="Olonade I."/>
            <person name="van Zyl L.J."/>
            <person name="Trindade M."/>
        </authorList>
    </citation>
    <scope>NUCLEOTIDE SEQUENCE [LARGE SCALE GENOMIC DNA]</scope>
    <source>
        <strain evidence="2 3">XOM25</strain>
    </source>
</reference>
<keyword evidence="1" id="KW-0472">Membrane</keyword>
<dbReference type="Pfam" id="PF09948">
    <property type="entry name" value="PpoB2"/>
    <property type="match status" value="1"/>
</dbReference>
<keyword evidence="3" id="KW-1185">Reference proteome</keyword>
<evidence type="ECO:0000313" key="3">
    <source>
        <dbReference type="Proteomes" id="UP000032352"/>
    </source>
</evidence>
<dbReference type="InterPro" id="IPR018688">
    <property type="entry name" value="PpoB2-like"/>
</dbReference>
<proteinExistence type="predicted"/>
<feature type="transmembrane region" description="Helical" evidence="1">
    <location>
        <begin position="226"/>
        <end position="246"/>
    </location>
</feature>
<dbReference type="KEGG" id="tvd:SG34_033870"/>
<dbReference type="EMBL" id="CP059734">
    <property type="protein sequence ID" value="WDE09349.1"/>
    <property type="molecule type" value="Genomic_DNA"/>
</dbReference>
<feature type="transmembrane region" description="Helical" evidence="1">
    <location>
        <begin position="123"/>
        <end position="143"/>
    </location>
</feature>
<feature type="transmembrane region" description="Helical" evidence="1">
    <location>
        <begin position="46"/>
        <end position="66"/>
    </location>
</feature>